<dbReference type="InterPro" id="IPR041591">
    <property type="entry name" value="OCRE"/>
</dbReference>
<dbReference type="GO" id="GO:0005634">
    <property type="term" value="C:nucleus"/>
    <property type="evidence" value="ECO:0007669"/>
    <property type="project" value="UniProtKB-SubCell"/>
</dbReference>
<sequence>MAGKEETEEMMKENECAFEWDEDSKLYFHASSGFYHDPNAGWYYSSKDGLYYKFENGSYVRLEPDKDEELEALVVQREIISNEHIPDELCPVESIDGDKHENLPPPSEWLEETLIDLYLSGYSESAINDVNGPVMPSETDADYDPNLLLHANDDTYEREEGEWIPEEFQEATGLSGRLSDEGLSCYYFFTT</sequence>
<dbReference type="GO" id="GO:0000398">
    <property type="term" value="P:mRNA splicing, via spliceosome"/>
    <property type="evidence" value="ECO:0007669"/>
    <property type="project" value="TreeGrafter"/>
</dbReference>
<dbReference type="PANTHER" id="PTHR13948:SF38">
    <property type="entry name" value="D111_G-PATCH DOMAIN-CONTAINING PROTEIN"/>
    <property type="match status" value="1"/>
</dbReference>
<evidence type="ECO:0000313" key="5">
    <source>
        <dbReference type="Proteomes" id="UP000541444"/>
    </source>
</evidence>
<reference evidence="4 5" key="1">
    <citation type="journal article" date="2020" name="IScience">
        <title>Genome Sequencing of the Endangered Kingdonia uniflora (Circaeasteraceae, Ranunculales) Reveals Potential Mechanisms of Evolutionary Specialization.</title>
        <authorList>
            <person name="Sun Y."/>
            <person name="Deng T."/>
            <person name="Zhang A."/>
            <person name="Moore M.J."/>
            <person name="Landis J.B."/>
            <person name="Lin N."/>
            <person name="Zhang H."/>
            <person name="Zhang X."/>
            <person name="Huang J."/>
            <person name="Zhang X."/>
            <person name="Sun H."/>
            <person name="Wang H."/>
        </authorList>
    </citation>
    <scope>NUCLEOTIDE SEQUENCE [LARGE SCALE GENOMIC DNA]</scope>
    <source>
        <strain evidence="4">TB1705</strain>
        <tissue evidence="4">Leaf</tissue>
    </source>
</reference>
<dbReference type="Proteomes" id="UP000541444">
    <property type="component" value="Unassembled WGS sequence"/>
</dbReference>
<organism evidence="4 5">
    <name type="scientific">Kingdonia uniflora</name>
    <dbReference type="NCBI Taxonomy" id="39325"/>
    <lineage>
        <taxon>Eukaryota</taxon>
        <taxon>Viridiplantae</taxon>
        <taxon>Streptophyta</taxon>
        <taxon>Embryophyta</taxon>
        <taxon>Tracheophyta</taxon>
        <taxon>Spermatophyta</taxon>
        <taxon>Magnoliopsida</taxon>
        <taxon>Ranunculales</taxon>
        <taxon>Circaeasteraceae</taxon>
        <taxon>Kingdonia</taxon>
    </lineage>
</organism>
<name>A0A7J7L2V7_9MAGN</name>
<comment type="subcellular location">
    <subcellularLocation>
        <location evidence="1">Nucleus</location>
    </subcellularLocation>
</comment>
<proteinExistence type="predicted"/>
<feature type="domain" description="OCRE" evidence="3">
    <location>
        <begin position="18"/>
        <end position="56"/>
    </location>
</feature>
<gene>
    <name evidence="4" type="ORF">GIB67_030740</name>
</gene>
<evidence type="ECO:0000259" key="3">
    <source>
        <dbReference type="Pfam" id="PF17780"/>
    </source>
</evidence>
<evidence type="ECO:0000256" key="2">
    <source>
        <dbReference type="ARBA" id="ARBA00023242"/>
    </source>
</evidence>
<keyword evidence="5" id="KW-1185">Reference proteome</keyword>
<accession>A0A7J7L2V7</accession>
<dbReference type="GO" id="GO:0003723">
    <property type="term" value="F:RNA binding"/>
    <property type="evidence" value="ECO:0007669"/>
    <property type="project" value="TreeGrafter"/>
</dbReference>
<evidence type="ECO:0000256" key="1">
    <source>
        <dbReference type="ARBA" id="ARBA00004123"/>
    </source>
</evidence>
<dbReference type="OrthoDB" id="4822at2759"/>
<evidence type="ECO:0000313" key="4">
    <source>
        <dbReference type="EMBL" id="KAF6136976.1"/>
    </source>
</evidence>
<comment type="caution">
    <text evidence="4">The sequence shown here is derived from an EMBL/GenBank/DDBJ whole genome shotgun (WGS) entry which is preliminary data.</text>
</comment>
<dbReference type="Pfam" id="PF17780">
    <property type="entry name" value="OCRE"/>
    <property type="match status" value="1"/>
</dbReference>
<dbReference type="EMBL" id="JACGCM010002660">
    <property type="protein sequence ID" value="KAF6136976.1"/>
    <property type="molecule type" value="Genomic_DNA"/>
</dbReference>
<keyword evidence="2" id="KW-0539">Nucleus</keyword>
<dbReference type="AlphaFoldDB" id="A0A7J7L2V7"/>
<dbReference type="CDD" id="cd16074">
    <property type="entry name" value="OCRE"/>
    <property type="match status" value="1"/>
</dbReference>
<dbReference type="PANTHER" id="PTHR13948">
    <property type="entry name" value="RNA-BINDING PROTEIN"/>
    <property type="match status" value="1"/>
</dbReference>
<protein>
    <recommendedName>
        <fullName evidence="3">OCRE domain-containing protein</fullName>
    </recommendedName>
</protein>